<dbReference type="AlphaFoldDB" id="A0A6J1SA92"/>
<gene>
    <name evidence="3" type="primary">LOC113206215</name>
</gene>
<keyword evidence="2" id="KW-1185">Reference proteome</keyword>
<reference evidence="3" key="1">
    <citation type="submission" date="2025-08" db="UniProtKB">
        <authorList>
            <consortium name="RefSeq"/>
        </authorList>
    </citation>
    <scope>IDENTIFICATION</scope>
    <source>
        <tissue evidence="3">Whole organism</tissue>
    </source>
</reference>
<dbReference type="InterPro" id="IPR001810">
    <property type="entry name" value="F-box_dom"/>
</dbReference>
<dbReference type="Pfam" id="PF12937">
    <property type="entry name" value="F-box-like"/>
    <property type="match status" value="1"/>
</dbReference>
<evidence type="ECO:0000313" key="3">
    <source>
        <dbReference type="RefSeq" id="XP_026277977.2"/>
    </source>
</evidence>
<sequence length="464" mass="50776">MEILMLPDDVLLMVLVELNEKDTLACRLVCRRLAALALHPDLWRHYSTCSGTCRCPLLRLAPCLDKMYVVFPVKGCDQWAFASTRCAAKRLFIYVKGSSNAVHAAAVICKQEMLGRLIDVDVYIEIRSEAVAEVTMLLSMLASTSRLERLRFAATEGLLSTTTAPILGATVVTSSLKDFECRLSVFSELFVNFILSEHAATLEEVYLHPSLSSWKFTSTVPLLVSATNLSKLTCCCLPGMEALIACKSLKVLELTVHTESLNRPVVAGVATLLRGAEHLREVSLQYEPAVRSVTDVGAELVLALASGRSRVETLIIQNYVSGCGENSPLHQPVVSALPSLPALRRLKLAENLDNPDQILLAISPDVAPALQKVEVNLGEGCAHSWIHGDTVKSVFTLNPTLHVHVSSSKIGCSDGAHCQACKLDCHAKLRAVGWFYHWLFSHDPADQCSVEHPVGSEHWIHLPL</sequence>
<feature type="domain" description="F-box" evidence="1">
    <location>
        <begin position="1"/>
        <end position="46"/>
    </location>
</feature>
<accession>A0A6J1SA92</accession>
<dbReference type="RefSeq" id="XP_026277977.2">
    <property type="nucleotide sequence ID" value="XM_026422192.2"/>
</dbReference>
<evidence type="ECO:0000313" key="2">
    <source>
        <dbReference type="Proteomes" id="UP000504606"/>
    </source>
</evidence>
<organism evidence="2 3">
    <name type="scientific">Frankliniella occidentalis</name>
    <name type="common">Western flower thrips</name>
    <name type="synonym">Euthrips occidentalis</name>
    <dbReference type="NCBI Taxonomy" id="133901"/>
    <lineage>
        <taxon>Eukaryota</taxon>
        <taxon>Metazoa</taxon>
        <taxon>Ecdysozoa</taxon>
        <taxon>Arthropoda</taxon>
        <taxon>Hexapoda</taxon>
        <taxon>Insecta</taxon>
        <taxon>Pterygota</taxon>
        <taxon>Neoptera</taxon>
        <taxon>Paraneoptera</taxon>
        <taxon>Thysanoptera</taxon>
        <taxon>Terebrantia</taxon>
        <taxon>Thripoidea</taxon>
        <taxon>Thripidae</taxon>
        <taxon>Frankliniella</taxon>
    </lineage>
</organism>
<proteinExistence type="predicted"/>
<dbReference type="InterPro" id="IPR036047">
    <property type="entry name" value="F-box-like_dom_sf"/>
</dbReference>
<dbReference type="SUPFAM" id="SSF81383">
    <property type="entry name" value="F-box domain"/>
    <property type="match status" value="1"/>
</dbReference>
<dbReference type="SMART" id="SM00256">
    <property type="entry name" value="FBOX"/>
    <property type="match status" value="1"/>
</dbReference>
<name>A0A6J1SA92_FRAOC</name>
<dbReference type="Gene3D" id="3.80.10.10">
    <property type="entry name" value="Ribonuclease Inhibitor"/>
    <property type="match status" value="1"/>
</dbReference>
<dbReference type="SUPFAM" id="SSF52047">
    <property type="entry name" value="RNI-like"/>
    <property type="match status" value="1"/>
</dbReference>
<dbReference type="Gene3D" id="1.20.1280.50">
    <property type="match status" value="1"/>
</dbReference>
<dbReference type="InterPro" id="IPR032675">
    <property type="entry name" value="LRR_dom_sf"/>
</dbReference>
<dbReference type="Proteomes" id="UP000504606">
    <property type="component" value="Unplaced"/>
</dbReference>
<dbReference type="PROSITE" id="PS50181">
    <property type="entry name" value="FBOX"/>
    <property type="match status" value="1"/>
</dbReference>
<dbReference type="GeneID" id="113206215"/>
<protein>
    <submittedName>
        <fullName evidence="3">Uncharacterized protein LOC113206215 isoform X1</fullName>
    </submittedName>
</protein>
<evidence type="ECO:0000259" key="1">
    <source>
        <dbReference type="PROSITE" id="PS50181"/>
    </source>
</evidence>